<evidence type="ECO:0000256" key="1">
    <source>
        <dbReference type="ARBA" id="ARBA00004606"/>
    </source>
</evidence>
<keyword evidence="2" id="KW-0328">Glycosyltransferase</keyword>
<gene>
    <name evidence="6" type="ORF">SEMRO_1214_G253090.1</name>
</gene>
<protein>
    <submittedName>
        <fullName evidence="6">Uncharacterized protein</fullName>
    </submittedName>
</protein>
<comment type="caution">
    <text evidence="6">The sequence shown here is derived from an EMBL/GenBank/DDBJ whole genome shotgun (WGS) entry which is preliminary data.</text>
</comment>
<dbReference type="OrthoDB" id="416788at2759"/>
<dbReference type="InterPro" id="IPR003406">
    <property type="entry name" value="Glyco_trans_14"/>
</dbReference>
<name>A0A9N8HNH7_9STRA</name>
<keyword evidence="5" id="KW-0325">Glycoprotein</keyword>
<keyword evidence="3" id="KW-0808">Transferase</keyword>
<dbReference type="GO" id="GO:0016020">
    <property type="term" value="C:membrane"/>
    <property type="evidence" value="ECO:0007669"/>
    <property type="project" value="UniProtKB-SubCell"/>
</dbReference>
<dbReference type="GO" id="GO:0016757">
    <property type="term" value="F:glycosyltransferase activity"/>
    <property type="evidence" value="ECO:0007669"/>
    <property type="project" value="UniProtKB-KW"/>
</dbReference>
<dbReference type="Proteomes" id="UP001153069">
    <property type="component" value="Unassembled WGS sequence"/>
</dbReference>
<reference evidence="6" key="1">
    <citation type="submission" date="2020-06" db="EMBL/GenBank/DDBJ databases">
        <authorList>
            <consortium name="Plant Systems Biology data submission"/>
        </authorList>
    </citation>
    <scope>NUCLEOTIDE SEQUENCE</scope>
    <source>
        <strain evidence="6">D6</strain>
    </source>
</reference>
<keyword evidence="4" id="KW-0472">Membrane</keyword>
<evidence type="ECO:0000313" key="7">
    <source>
        <dbReference type="Proteomes" id="UP001153069"/>
    </source>
</evidence>
<accession>A0A9N8HNH7</accession>
<evidence type="ECO:0000256" key="4">
    <source>
        <dbReference type="ARBA" id="ARBA00023136"/>
    </source>
</evidence>
<dbReference type="Pfam" id="PF02485">
    <property type="entry name" value="Branch"/>
    <property type="match status" value="1"/>
</dbReference>
<evidence type="ECO:0000256" key="2">
    <source>
        <dbReference type="ARBA" id="ARBA00022676"/>
    </source>
</evidence>
<evidence type="ECO:0000313" key="6">
    <source>
        <dbReference type="EMBL" id="CAB9521618.1"/>
    </source>
</evidence>
<evidence type="ECO:0000256" key="3">
    <source>
        <dbReference type="ARBA" id="ARBA00022679"/>
    </source>
</evidence>
<proteinExistence type="predicted"/>
<dbReference type="AlphaFoldDB" id="A0A9N8HNH7"/>
<evidence type="ECO:0000256" key="5">
    <source>
        <dbReference type="ARBA" id="ARBA00023180"/>
    </source>
</evidence>
<dbReference type="EMBL" id="CAICTM010001212">
    <property type="protein sequence ID" value="CAB9521618.1"/>
    <property type="molecule type" value="Genomic_DNA"/>
</dbReference>
<sequence>MANLVDGMMQLLMYAYWSDQSNLQFAFVSDNSIPIKTLDYLHNTLIIQQAKLKGQQPPTSRFCTVPPQKANRTWSFLKPYWTTQHPIKAELWSVLHRSHVQLLLQNLDTLRKWLHQLQGQSQRGAPDEILIPSFLNNQLGPSSLEQCHSVQNNTSSSWRTCCPHYVLWRDQKTPEPPVLHAPQFAKNPCQKGSPCLYQELHSHRLDEIIQEPNFFFLRKVAPTVQLVRTTTKERGKPRQQYDNRTFASQLVDRLNSGSWDAS</sequence>
<keyword evidence="7" id="KW-1185">Reference proteome</keyword>
<organism evidence="6 7">
    <name type="scientific">Seminavis robusta</name>
    <dbReference type="NCBI Taxonomy" id="568900"/>
    <lineage>
        <taxon>Eukaryota</taxon>
        <taxon>Sar</taxon>
        <taxon>Stramenopiles</taxon>
        <taxon>Ochrophyta</taxon>
        <taxon>Bacillariophyta</taxon>
        <taxon>Bacillariophyceae</taxon>
        <taxon>Bacillariophycidae</taxon>
        <taxon>Naviculales</taxon>
        <taxon>Naviculaceae</taxon>
        <taxon>Seminavis</taxon>
    </lineage>
</organism>
<comment type="subcellular location">
    <subcellularLocation>
        <location evidence="1">Membrane</location>
        <topology evidence="1">Single-pass type II membrane protein</topology>
    </subcellularLocation>
</comment>